<dbReference type="GO" id="GO:0071555">
    <property type="term" value="P:cell wall organization"/>
    <property type="evidence" value="ECO:0007669"/>
    <property type="project" value="UniProtKB-KW"/>
</dbReference>
<comment type="caution">
    <text evidence="11">The sequence shown here is derived from an EMBL/GenBank/DDBJ whole genome shotgun (WGS) entry which is preliminary data.</text>
</comment>
<dbReference type="EMBL" id="VFOR01000002">
    <property type="protein sequence ID" value="TQL57703.1"/>
    <property type="molecule type" value="Genomic_DNA"/>
</dbReference>
<feature type="domain" description="Mur ligase C-terminal" evidence="9">
    <location>
        <begin position="344"/>
        <end position="462"/>
    </location>
</feature>
<dbReference type="GO" id="GO:0051301">
    <property type="term" value="P:cell division"/>
    <property type="evidence" value="ECO:0007669"/>
    <property type="project" value="UniProtKB-KW"/>
</dbReference>
<dbReference type="Proteomes" id="UP000316196">
    <property type="component" value="Unassembled WGS sequence"/>
</dbReference>
<evidence type="ECO:0000256" key="7">
    <source>
        <dbReference type="HAMAP-Rule" id="MF_00639"/>
    </source>
</evidence>
<name>A0A542ZBI2_9ACTN</name>
<dbReference type="GO" id="GO:0008360">
    <property type="term" value="P:regulation of cell shape"/>
    <property type="evidence" value="ECO:0007669"/>
    <property type="project" value="UniProtKB-KW"/>
</dbReference>
<keyword evidence="7 8" id="KW-0132">Cell division</keyword>
<evidence type="ECO:0000256" key="5">
    <source>
        <dbReference type="ARBA" id="ARBA00022741"/>
    </source>
</evidence>
<dbReference type="InterPro" id="IPR004101">
    <property type="entry name" value="Mur_ligase_C"/>
</dbReference>
<comment type="catalytic activity">
    <reaction evidence="7 8">
        <text>UDP-N-acetyl-alpha-D-muramoyl-L-alanine + D-glutamate + ATP = UDP-N-acetyl-alpha-D-muramoyl-L-alanyl-D-glutamate + ADP + phosphate + H(+)</text>
        <dbReference type="Rhea" id="RHEA:16429"/>
        <dbReference type="ChEBI" id="CHEBI:15378"/>
        <dbReference type="ChEBI" id="CHEBI:29986"/>
        <dbReference type="ChEBI" id="CHEBI:30616"/>
        <dbReference type="ChEBI" id="CHEBI:43474"/>
        <dbReference type="ChEBI" id="CHEBI:83898"/>
        <dbReference type="ChEBI" id="CHEBI:83900"/>
        <dbReference type="ChEBI" id="CHEBI:456216"/>
        <dbReference type="EC" id="6.3.2.9"/>
    </reaction>
</comment>
<keyword evidence="6 7" id="KW-0067">ATP-binding</keyword>
<comment type="function">
    <text evidence="7 8">Cell wall formation. Catalyzes the addition of glutamate to the nucleotide precursor UDP-N-acetylmuramoyl-L-alanine (UMA).</text>
</comment>
<dbReference type="OrthoDB" id="9809796at2"/>
<dbReference type="GO" id="GO:0008764">
    <property type="term" value="F:UDP-N-acetylmuramoylalanine-D-glutamate ligase activity"/>
    <property type="evidence" value="ECO:0007669"/>
    <property type="project" value="UniProtKB-UniRule"/>
</dbReference>
<feature type="binding site" evidence="7">
    <location>
        <begin position="138"/>
        <end position="144"/>
    </location>
    <ligand>
        <name>ATP</name>
        <dbReference type="ChEBI" id="CHEBI:30616"/>
    </ligand>
</feature>
<dbReference type="InterPro" id="IPR005762">
    <property type="entry name" value="MurD"/>
</dbReference>
<dbReference type="InterPro" id="IPR036615">
    <property type="entry name" value="Mur_ligase_C_dom_sf"/>
</dbReference>
<dbReference type="NCBIfam" id="TIGR01087">
    <property type="entry name" value="murD"/>
    <property type="match status" value="1"/>
</dbReference>
<proteinExistence type="inferred from homology"/>
<evidence type="ECO:0000256" key="6">
    <source>
        <dbReference type="ARBA" id="ARBA00022840"/>
    </source>
</evidence>
<evidence type="ECO:0000256" key="1">
    <source>
        <dbReference type="ARBA" id="ARBA00004496"/>
    </source>
</evidence>
<keyword evidence="7 8" id="KW-0961">Cell wall biogenesis/degradation</keyword>
<keyword evidence="5 7" id="KW-0547">Nucleotide-binding</keyword>
<dbReference type="EC" id="6.3.2.9" evidence="7 8"/>
<dbReference type="AlphaFoldDB" id="A0A542ZBI2"/>
<keyword evidence="3 7" id="KW-0963">Cytoplasm</keyword>
<dbReference type="UniPathway" id="UPA00219"/>
<dbReference type="Gene3D" id="3.40.50.720">
    <property type="entry name" value="NAD(P)-binding Rossmann-like Domain"/>
    <property type="match status" value="1"/>
</dbReference>
<dbReference type="PANTHER" id="PTHR43692:SF1">
    <property type="entry name" value="UDP-N-ACETYLMURAMOYLALANINE--D-GLUTAMATE LIGASE"/>
    <property type="match status" value="1"/>
</dbReference>
<dbReference type="HAMAP" id="MF_00639">
    <property type="entry name" value="MurD"/>
    <property type="match status" value="1"/>
</dbReference>
<keyword evidence="12" id="KW-1185">Reference proteome</keyword>
<evidence type="ECO:0000313" key="11">
    <source>
        <dbReference type="EMBL" id="TQL57703.1"/>
    </source>
</evidence>
<evidence type="ECO:0000259" key="9">
    <source>
        <dbReference type="Pfam" id="PF02875"/>
    </source>
</evidence>
<dbReference type="Gene3D" id="3.90.190.20">
    <property type="entry name" value="Mur ligase, C-terminal domain"/>
    <property type="match status" value="1"/>
</dbReference>
<dbReference type="SUPFAM" id="SSF53244">
    <property type="entry name" value="MurD-like peptide ligases, peptide-binding domain"/>
    <property type="match status" value="1"/>
</dbReference>
<keyword evidence="7 8" id="KW-0131">Cell cycle</keyword>
<dbReference type="SUPFAM" id="SSF51984">
    <property type="entry name" value="MurCD N-terminal domain"/>
    <property type="match status" value="1"/>
</dbReference>
<keyword evidence="7 8" id="KW-0133">Cell shape</keyword>
<reference evidence="11 12" key="1">
    <citation type="submission" date="2019-06" db="EMBL/GenBank/DDBJ databases">
        <title>Sequencing the genomes of 1000 actinobacteria strains.</title>
        <authorList>
            <person name="Klenk H.-P."/>
        </authorList>
    </citation>
    <scope>NUCLEOTIDE SEQUENCE [LARGE SCALE GENOMIC DNA]</scope>
    <source>
        <strain evidence="11 12">DSM 8251</strain>
    </source>
</reference>
<sequence>MGGGAVIGGLDLDPNAVGGLRVVIAGLGASGFAAAEAAREGGARVIALDDSTSEATWDKAELLGSLGTEVRTGPGATAELPEDADLVIASPGWRPSAPLLTQAVERNVPIWSEVELAWRLSNGHRAIPERTPWLGVTGTNGKTTTVTMAAAMLEAAGKSVALVGNIGRPVCEAILDTDTVYDVFVVELSSFQLHWTHTLQLHGAAVLNIAPDHLEWHESYDEYAADKARIYNGVTTACVYNVDDPATERMVEEADVVEGARAIGFTLGIPARSMTGIVDELLVDRAWIKQRDASALELAGVADVHPNAPHNIANALAAAALTRSLDIPHAAVRQGLRDTRAGAHRIETVACFGDVTWVDDSKATNPAAASASLQAFEKVVWVAGGQAKGTDFDELVRTHAHRFRGAVLLGVDREHVNAALSQHAPEVPVFIVESDDDGAMTQVVAVAADMAQPGDVVLLAPGCASLDMYAGYGARGEAFAAAVRGIAPDA</sequence>
<evidence type="ECO:0000313" key="12">
    <source>
        <dbReference type="Proteomes" id="UP000316196"/>
    </source>
</evidence>
<evidence type="ECO:0000256" key="4">
    <source>
        <dbReference type="ARBA" id="ARBA00022598"/>
    </source>
</evidence>
<evidence type="ECO:0000256" key="8">
    <source>
        <dbReference type="RuleBase" id="RU003664"/>
    </source>
</evidence>
<dbReference type="InterPro" id="IPR013221">
    <property type="entry name" value="Mur_ligase_cen"/>
</dbReference>
<comment type="similarity">
    <text evidence="7">Belongs to the MurCDEF family.</text>
</comment>
<dbReference type="PANTHER" id="PTHR43692">
    <property type="entry name" value="UDP-N-ACETYLMURAMOYLALANINE--D-GLUTAMATE LIGASE"/>
    <property type="match status" value="1"/>
</dbReference>
<comment type="pathway">
    <text evidence="2 7 8">Cell wall biogenesis; peptidoglycan biosynthesis.</text>
</comment>
<dbReference type="SUPFAM" id="SSF53623">
    <property type="entry name" value="MurD-like peptide ligases, catalytic domain"/>
    <property type="match status" value="1"/>
</dbReference>
<evidence type="ECO:0000259" key="10">
    <source>
        <dbReference type="Pfam" id="PF08245"/>
    </source>
</evidence>
<evidence type="ECO:0000256" key="2">
    <source>
        <dbReference type="ARBA" id="ARBA00004752"/>
    </source>
</evidence>
<dbReference type="GO" id="GO:0005737">
    <property type="term" value="C:cytoplasm"/>
    <property type="evidence" value="ECO:0007669"/>
    <property type="project" value="UniProtKB-SubCell"/>
</dbReference>
<dbReference type="Pfam" id="PF08245">
    <property type="entry name" value="Mur_ligase_M"/>
    <property type="match status" value="1"/>
</dbReference>
<keyword evidence="4 7" id="KW-0436">Ligase</keyword>
<dbReference type="Gene3D" id="3.40.1190.10">
    <property type="entry name" value="Mur-like, catalytic domain"/>
    <property type="match status" value="1"/>
</dbReference>
<feature type="domain" description="Mur ligase central" evidence="10">
    <location>
        <begin position="136"/>
        <end position="321"/>
    </location>
</feature>
<keyword evidence="7 8" id="KW-0573">Peptidoglycan synthesis</keyword>
<evidence type="ECO:0000256" key="3">
    <source>
        <dbReference type="ARBA" id="ARBA00022490"/>
    </source>
</evidence>
<dbReference type="GO" id="GO:0009252">
    <property type="term" value="P:peptidoglycan biosynthetic process"/>
    <property type="evidence" value="ECO:0007669"/>
    <property type="project" value="UniProtKB-UniRule"/>
</dbReference>
<comment type="subcellular location">
    <subcellularLocation>
        <location evidence="1 7 8">Cytoplasm</location>
    </subcellularLocation>
</comment>
<gene>
    <name evidence="7" type="primary">murD</name>
    <name evidence="11" type="ORF">FB460_1543</name>
</gene>
<dbReference type="Pfam" id="PF02875">
    <property type="entry name" value="Mur_ligase_C"/>
    <property type="match status" value="1"/>
</dbReference>
<dbReference type="GO" id="GO:0005524">
    <property type="term" value="F:ATP binding"/>
    <property type="evidence" value="ECO:0007669"/>
    <property type="project" value="UniProtKB-UniRule"/>
</dbReference>
<protein>
    <recommendedName>
        <fullName evidence="7 8">UDP-N-acetylmuramoylalanine--D-glutamate ligase</fullName>
        <ecNumber evidence="7 8">6.3.2.9</ecNumber>
    </recommendedName>
    <alternativeName>
        <fullName evidence="7">D-glutamic acid-adding enzyme</fullName>
    </alternativeName>
    <alternativeName>
        <fullName evidence="7">UDP-N-acetylmuramoyl-L-alanyl-D-glutamate synthetase</fullName>
    </alternativeName>
</protein>
<dbReference type="RefSeq" id="WP_142093553.1">
    <property type="nucleotide sequence ID" value="NZ_BAAAMD010000003.1"/>
</dbReference>
<dbReference type="InterPro" id="IPR036565">
    <property type="entry name" value="Mur-like_cat_sf"/>
</dbReference>
<organism evidence="11 12">
    <name type="scientific">Propioniferax innocua</name>
    <dbReference type="NCBI Taxonomy" id="1753"/>
    <lineage>
        <taxon>Bacteria</taxon>
        <taxon>Bacillati</taxon>
        <taxon>Actinomycetota</taxon>
        <taxon>Actinomycetes</taxon>
        <taxon>Propionibacteriales</taxon>
        <taxon>Propionibacteriaceae</taxon>
        <taxon>Propioniferax</taxon>
    </lineage>
</organism>
<accession>A0A542ZBI2</accession>